<proteinExistence type="predicted"/>
<comment type="caution">
    <text evidence="1">The sequence shown here is derived from an EMBL/GenBank/DDBJ whole genome shotgun (WGS) entry which is preliminary data.</text>
</comment>
<accession>A0ACC0Y7M7</accession>
<evidence type="ECO:0000313" key="2">
    <source>
        <dbReference type="Proteomes" id="UP001163603"/>
    </source>
</evidence>
<name>A0ACC0Y7M7_9ROSI</name>
<sequence>MAPPTLCLLKKQIWLMLAQETNNSGASESHISLGRGFYNLSTGIIQQFNLPQAYDKKCYSSRGWLLTIGQDWNVILLHPFTCLQIELPPLKTFKDWEWDSFTPNLDNVYKTFIQRFALSCSPSCTSDYTAMVIHGEMGKLAYCKAGDKAWTTIETPLSNATSPFDFYGYGASACYFDITYFKGKFYGVNCHGRIMSCDTEGDNPTEPQVVATLPSSMMLFEKIYLVESEGSLLAITREGVHVRPIYEGSEICCYGTYGFRVFEVNFESNTCEEMKNLGNNTVFVGDNSSFSVKASEVMGYKPNSIYFTDDCLESYLGMDEEENLEMTMMDMGIYRMEDGRIEPHFKGTSISYITPPLWIEGEVDHILSRL</sequence>
<keyword evidence="2" id="KW-1185">Reference proteome</keyword>
<organism evidence="1 2">
    <name type="scientific">Pistacia integerrima</name>
    <dbReference type="NCBI Taxonomy" id="434235"/>
    <lineage>
        <taxon>Eukaryota</taxon>
        <taxon>Viridiplantae</taxon>
        <taxon>Streptophyta</taxon>
        <taxon>Embryophyta</taxon>
        <taxon>Tracheophyta</taxon>
        <taxon>Spermatophyta</taxon>
        <taxon>Magnoliopsida</taxon>
        <taxon>eudicotyledons</taxon>
        <taxon>Gunneridae</taxon>
        <taxon>Pentapetalae</taxon>
        <taxon>rosids</taxon>
        <taxon>malvids</taxon>
        <taxon>Sapindales</taxon>
        <taxon>Anacardiaceae</taxon>
        <taxon>Pistacia</taxon>
    </lineage>
</organism>
<evidence type="ECO:0000313" key="1">
    <source>
        <dbReference type="EMBL" id="KAJ0030619.1"/>
    </source>
</evidence>
<dbReference type="Proteomes" id="UP001163603">
    <property type="component" value="Chromosome 8"/>
</dbReference>
<reference evidence="2" key="1">
    <citation type="journal article" date="2023" name="G3 (Bethesda)">
        <title>Genome assembly and association tests identify interacting loci associated with vigor, precocity, and sex in interspecific pistachio rootstocks.</title>
        <authorList>
            <person name="Palmer W."/>
            <person name="Jacygrad E."/>
            <person name="Sagayaradj S."/>
            <person name="Cavanaugh K."/>
            <person name="Han R."/>
            <person name="Bertier L."/>
            <person name="Beede B."/>
            <person name="Kafkas S."/>
            <person name="Golino D."/>
            <person name="Preece J."/>
            <person name="Michelmore R."/>
        </authorList>
    </citation>
    <scope>NUCLEOTIDE SEQUENCE [LARGE SCALE GENOMIC DNA]</scope>
</reference>
<protein>
    <submittedName>
        <fullName evidence="1">Uncharacterized protein</fullName>
    </submittedName>
</protein>
<gene>
    <name evidence="1" type="ORF">Pint_14704</name>
</gene>
<dbReference type="EMBL" id="CM047743">
    <property type="protein sequence ID" value="KAJ0030619.1"/>
    <property type="molecule type" value="Genomic_DNA"/>
</dbReference>